<proteinExistence type="predicted"/>
<organism evidence="2 3">
    <name type="scientific">Viridothelium virens</name>
    <name type="common">Speckled blister lichen</name>
    <name type="synonym">Trypethelium virens</name>
    <dbReference type="NCBI Taxonomy" id="1048519"/>
    <lineage>
        <taxon>Eukaryota</taxon>
        <taxon>Fungi</taxon>
        <taxon>Dikarya</taxon>
        <taxon>Ascomycota</taxon>
        <taxon>Pezizomycotina</taxon>
        <taxon>Dothideomycetes</taxon>
        <taxon>Dothideomycetes incertae sedis</taxon>
        <taxon>Trypetheliales</taxon>
        <taxon>Trypetheliaceae</taxon>
        <taxon>Viridothelium</taxon>
    </lineage>
</organism>
<protein>
    <submittedName>
        <fullName evidence="2">Uncharacterized protein</fullName>
    </submittedName>
</protein>
<dbReference type="AlphaFoldDB" id="A0A6A6H2U6"/>
<dbReference type="Proteomes" id="UP000800092">
    <property type="component" value="Unassembled WGS sequence"/>
</dbReference>
<accession>A0A6A6H2U6</accession>
<name>A0A6A6H2U6_VIRVR</name>
<evidence type="ECO:0000313" key="3">
    <source>
        <dbReference type="Proteomes" id="UP000800092"/>
    </source>
</evidence>
<dbReference type="EMBL" id="ML991816">
    <property type="protein sequence ID" value="KAF2232355.1"/>
    <property type="molecule type" value="Genomic_DNA"/>
</dbReference>
<feature type="region of interest" description="Disordered" evidence="1">
    <location>
        <begin position="120"/>
        <end position="143"/>
    </location>
</feature>
<keyword evidence="3" id="KW-1185">Reference proteome</keyword>
<feature type="compositionally biased region" description="Polar residues" evidence="1">
    <location>
        <begin position="120"/>
        <end position="137"/>
    </location>
</feature>
<evidence type="ECO:0000313" key="2">
    <source>
        <dbReference type="EMBL" id="KAF2232355.1"/>
    </source>
</evidence>
<gene>
    <name evidence="2" type="ORF">EV356DRAFT_517473</name>
</gene>
<reference evidence="2" key="1">
    <citation type="journal article" date="2020" name="Stud. Mycol.">
        <title>101 Dothideomycetes genomes: a test case for predicting lifestyles and emergence of pathogens.</title>
        <authorList>
            <person name="Haridas S."/>
            <person name="Albert R."/>
            <person name="Binder M."/>
            <person name="Bloem J."/>
            <person name="Labutti K."/>
            <person name="Salamov A."/>
            <person name="Andreopoulos B."/>
            <person name="Baker S."/>
            <person name="Barry K."/>
            <person name="Bills G."/>
            <person name="Bluhm B."/>
            <person name="Cannon C."/>
            <person name="Castanera R."/>
            <person name="Culley D."/>
            <person name="Daum C."/>
            <person name="Ezra D."/>
            <person name="Gonzalez J."/>
            <person name="Henrissat B."/>
            <person name="Kuo A."/>
            <person name="Liang C."/>
            <person name="Lipzen A."/>
            <person name="Lutzoni F."/>
            <person name="Magnuson J."/>
            <person name="Mondo S."/>
            <person name="Nolan M."/>
            <person name="Ohm R."/>
            <person name="Pangilinan J."/>
            <person name="Park H.-J."/>
            <person name="Ramirez L."/>
            <person name="Alfaro M."/>
            <person name="Sun H."/>
            <person name="Tritt A."/>
            <person name="Yoshinaga Y."/>
            <person name="Zwiers L.-H."/>
            <person name="Turgeon B."/>
            <person name="Goodwin S."/>
            <person name="Spatafora J."/>
            <person name="Crous P."/>
            <person name="Grigoriev I."/>
        </authorList>
    </citation>
    <scope>NUCLEOTIDE SEQUENCE</scope>
    <source>
        <strain evidence="2">Tuck. ex Michener</strain>
    </source>
</reference>
<evidence type="ECO:0000256" key="1">
    <source>
        <dbReference type="SAM" id="MobiDB-lite"/>
    </source>
</evidence>
<sequence>MESVQPWKLQMNPGSSHRGIPCLSLKEFKEHLTAITHESTDDEIFTFHLACMKRGTDIFYLGSKNEIDYGIYVSSGCFPSDLSLDEWNSDDKDRDLKEKRYPLPSACSFYRKSLYYTGENQSDRSGATGQPTTQTPANIEDVTPKKPDLARLIEIGSLLTYSNEEKWSWTRFEIVKSLDDNRLWIVATPEFPEDFTGNETEFAFAEPESRTFPLEGFQNPISCARLNVNVEGLEYDEGMQHKHASRTIASKLFDIDQEHSGGFVIRPGEKPN</sequence>